<dbReference type="InterPro" id="IPR000835">
    <property type="entry name" value="HTH_MarR-typ"/>
</dbReference>
<dbReference type="InterPro" id="IPR036390">
    <property type="entry name" value="WH_DNA-bd_sf"/>
</dbReference>
<evidence type="ECO:0000259" key="4">
    <source>
        <dbReference type="PROSITE" id="PS50995"/>
    </source>
</evidence>
<sequence>MPSDPARQPGRDLALVLSRAERLMVARLSELLAAEDCSVEQWRVLSAVADGGGHPMTEIADYALMPAPSLTKLVDRMVADNLVYRRADPGDRRRVLLHMAARGRILHQRAAHRVAEDHARVLAALGDGGDLAAALSRLADVAGDTSHAHLAG</sequence>
<dbReference type="Pfam" id="PF12802">
    <property type="entry name" value="MarR_2"/>
    <property type="match status" value="1"/>
</dbReference>
<evidence type="ECO:0000313" key="5">
    <source>
        <dbReference type="EMBL" id="SHM11239.1"/>
    </source>
</evidence>
<accession>A0A1M7G5V1</accession>
<keyword evidence="6" id="KW-1185">Reference proteome</keyword>
<proteinExistence type="predicted"/>
<reference evidence="5 6" key="1">
    <citation type="submission" date="2016-11" db="EMBL/GenBank/DDBJ databases">
        <authorList>
            <person name="Jaros S."/>
            <person name="Januszkiewicz K."/>
            <person name="Wedrychowicz H."/>
        </authorList>
    </citation>
    <scope>NUCLEOTIDE SEQUENCE [LARGE SCALE GENOMIC DNA]</scope>
    <source>
        <strain evidence="5 6">CGMCC 4.2025</strain>
    </source>
</reference>
<dbReference type="Proteomes" id="UP000184111">
    <property type="component" value="Unassembled WGS sequence"/>
</dbReference>
<dbReference type="EMBL" id="FRBI01000008">
    <property type="protein sequence ID" value="SHM11239.1"/>
    <property type="molecule type" value="Genomic_DNA"/>
</dbReference>
<evidence type="ECO:0000256" key="3">
    <source>
        <dbReference type="ARBA" id="ARBA00023163"/>
    </source>
</evidence>
<dbReference type="GO" id="GO:0003700">
    <property type="term" value="F:DNA-binding transcription factor activity"/>
    <property type="evidence" value="ECO:0007669"/>
    <property type="project" value="InterPro"/>
</dbReference>
<dbReference type="PANTHER" id="PTHR33164:SF64">
    <property type="entry name" value="TRANSCRIPTIONAL REGULATOR SLYA"/>
    <property type="match status" value="1"/>
</dbReference>
<dbReference type="AlphaFoldDB" id="A0A1M7G5V1"/>
<dbReference type="OrthoDB" id="4629660at2"/>
<gene>
    <name evidence="5" type="ORF">SAMN05216499_108146</name>
</gene>
<protein>
    <submittedName>
        <fullName evidence="5">DNA-binding transcriptional regulator, MarR family</fullName>
    </submittedName>
</protein>
<dbReference type="Gene3D" id="1.10.10.10">
    <property type="entry name" value="Winged helix-like DNA-binding domain superfamily/Winged helix DNA-binding domain"/>
    <property type="match status" value="1"/>
</dbReference>
<dbReference type="RefSeq" id="WP_073498362.1">
    <property type="nucleotide sequence ID" value="NZ_FRBI01000008.1"/>
</dbReference>
<evidence type="ECO:0000313" key="6">
    <source>
        <dbReference type="Proteomes" id="UP000184111"/>
    </source>
</evidence>
<dbReference type="SMART" id="SM00347">
    <property type="entry name" value="HTH_MARR"/>
    <property type="match status" value="1"/>
</dbReference>
<dbReference type="GO" id="GO:0006950">
    <property type="term" value="P:response to stress"/>
    <property type="evidence" value="ECO:0007669"/>
    <property type="project" value="TreeGrafter"/>
</dbReference>
<dbReference type="PANTHER" id="PTHR33164">
    <property type="entry name" value="TRANSCRIPTIONAL REGULATOR, MARR FAMILY"/>
    <property type="match status" value="1"/>
</dbReference>
<dbReference type="InterPro" id="IPR036388">
    <property type="entry name" value="WH-like_DNA-bd_sf"/>
</dbReference>
<dbReference type="PROSITE" id="PS50995">
    <property type="entry name" value="HTH_MARR_2"/>
    <property type="match status" value="1"/>
</dbReference>
<evidence type="ECO:0000256" key="2">
    <source>
        <dbReference type="ARBA" id="ARBA00023125"/>
    </source>
</evidence>
<feature type="domain" description="HTH marR-type" evidence="4">
    <location>
        <begin position="10"/>
        <end position="143"/>
    </location>
</feature>
<keyword evidence="2 5" id="KW-0238">DNA-binding</keyword>
<dbReference type="InterPro" id="IPR039422">
    <property type="entry name" value="MarR/SlyA-like"/>
</dbReference>
<dbReference type="SUPFAM" id="SSF46785">
    <property type="entry name" value="Winged helix' DNA-binding domain"/>
    <property type="match status" value="1"/>
</dbReference>
<organism evidence="5 6">
    <name type="scientific">Actinacidiphila paucisporea</name>
    <dbReference type="NCBI Taxonomy" id="310782"/>
    <lineage>
        <taxon>Bacteria</taxon>
        <taxon>Bacillati</taxon>
        <taxon>Actinomycetota</taxon>
        <taxon>Actinomycetes</taxon>
        <taxon>Kitasatosporales</taxon>
        <taxon>Streptomycetaceae</taxon>
        <taxon>Actinacidiphila</taxon>
    </lineage>
</organism>
<name>A0A1M7G5V1_9ACTN</name>
<evidence type="ECO:0000256" key="1">
    <source>
        <dbReference type="ARBA" id="ARBA00023015"/>
    </source>
</evidence>
<keyword evidence="1" id="KW-0805">Transcription regulation</keyword>
<keyword evidence="3" id="KW-0804">Transcription</keyword>
<dbReference type="GO" id="GO:0003677">
    <property type="term" value="F:DNA binding"/>
    <property type="evidence" value="ECO:0007669"/>
    <property type="project" value="UniProtKB-KW"/>
</dbReference>
<dbReference type="STRING" id="310782.SAMN05216499_108146"/>